<accession>A0ABT6DJU3</accession>
<protein>
    <submittedName>
        <fullName evidence="3">Sulfatase-like hydrolase/transferase</fullName>
    </submittedName>
</protein>
<dbReference type="PANTHER" id="PTHR43751">
    <property type="entry name" value="SULFATASE"/>
    <property type="match status" value="1"/>
</dbReference>
<evidence type="ECO:0000313" key="4">
    <source>
        <dbReference type="Proteomes" id="UP001152321"/>
    </source>
</evidence>
<gene>
    <name evidence="3" type="ORF">NWE73_11845</name>
</gene>
<name>A0ABT6DJU3_9BACT</name>
<sequence>MQRIILTFTLILLSLVQLSCQTNDKTSILLIAVDELSVADVNCNQEQGAGSRSGFHLLCKESVRFTHAYTPSTLSVPTLSSVLTGLYPFQHKVRHNGGPGLAAEADLSSELAVRNGYRTSFFSGGAPVFRKSGLNQGFELFDDNIVPNFNSFFRPLKKTSAQFLQWLKHDAGSSPFFSILYAPDLAYTTTVTTTDLGETRNLSFESQVDEFDESLYDLLKQLKEQGRWDKTTVILVGLSGHNVEERSGELSTTNLHSENTQVALLIKPAQSKKRDEAIYWKIDQNVSLVDLGRTLYDLLGETNLDGDNSDFPSHSLFGVLKSPVAHWPEDRTILVESGWAAWRNAGPMKTAAISNHVLYINDEKPKLYNTLLDRFEVNPLPLLQESILPTTTKLQGLLRKYQFPAYIDPNSEWMTKMSLPFSRWMRADQEALLLRDLKRLSNNQPRSLDLLNWTAQIALNQKDWDTLKNLGTKNKITVWQYVGEKNLNIKNAKTSDACLTLLTMKELESSYLKECGDPLFLELIDWLRADVRGLSKETQRKKFERSFKNYMLDQEIQRANIAMGLTWDTSRDNTFAPSRVELALHLPELAKVRAQAYKALATIDEED</sequence>
<dbReference type="SUPFAM" id="SSF53649">
    <property type="entry name" value="Alkaline phosphatase-like"/>
    <property type="match status" value="1"/>
</dbReference>
<organism evidence="3 4">
    <name type="scientific">Bdellovibrio svalbardensis</name>
    <dbReference type="NCBI Taxonomy" id="2972972"/>
    <lineage>
        <taxon>Bacteria</taxon>
        <taxon>Pseudomonadati</taxon>
        <taxon>Bdellovibrionota</taxon>
        <taxon>Bdellovibrionia</taxon>
        <taxon>Bdellovibrionales</taxon>
        <taxon>Pseudobdellovibrionaceae</taxon>
        <taxon>Bdellovibrio</taxon>
    </lineage>
</organism>
<feature type="signal peptide" evidence="1">
    <location>
        <begin position="1"/>
        <end position="19"/>
    </location>
</feature>
<dbReference type="Pfam" id="PF00884">
    <property type="entry name" value="Sulfatase"/>
    <property type="match status" value="1"/>
</dbReference>
<keyword evidence="4" id="KW-1185">Reference proteome</keyword>
<evidence type="ECO:0000259" key="2">
    <source>
        <dbReference type="Pfam" id="PF00884"/>
    </source>
</evidence>
<feature type="domain" description="Sulfatase N-terminal" evidence="2">
    <location>
        <begin position="28"/>
        <end position="300"/>
    </location>
</feature>
<reference evidence="3" key="1">
    <citation type="submission" date="2022-08" db="EMBL/GenBank/DDBJ databases">
        <title>Novel Bdellovibrio Species Isolated from Svalbard: Designation Bdellovibrio svalbardensis.</title>
        <authorList>
            <person name="Mitchell R.J."/>
            <person name="Choi S.Y."/>
        </authorList>
    </citation>
    <scope>NUCLEOTIDE SEQUENCE</scope>
    <source>
        <strain evidence="3">PAP01</strain>
    </source>
</reference>
<evidence type="ECO:0000256" key="1">
    <source>
        <dbReference type="SAM" id="SignalP"/>
    </source>
</evidence>
<evidence type="ECO:0000313" key="3">
    <source>
        <dbReference type="EMBL" id="MDG0817063.1"/>
    </source>
</evidence>
<feature type="chain" id="PRO_5047098665" evidence="1">
    <location>
        <begin position="20"/>
        <end position="607"/>
    </location>
</feature>
<keyword evidence="1" id="KW-0732">Signal</keyword>
<dbReference type="InterPro" id="IPR000917">
    <property type="entry name" value="Sulfatase_N"/>
</dbReference>
<dbReference type="InterPro" id="IPR017850">
    <property type="entry name" value="Alkaline_phosphatase_core_sf"/>
</dbReference>
<dbReference type="InterPro" id="IPR052701">
    <property type="entry name" value="GAG_Ulvan_Degrading_Sulfatases"/>
</dbReference>
<dbReference type="EMBL" id="JANRMI010000003">
    <property type="protein sequence ID" value="MDG0817063.1"/>
    <property type="molecule type" value="Genomic_DNA"/>
</dbReference>
<dbReference type="Gene3D" id="3.40.720.10">
    <property type="entry name" value="Alkaline Phosphatase, subunit A"/>
    <property type="match status" value="1"/>
</dbReference>
<dbReference type="Proteomes" id="UP001152321">
    <property type="component" value="Unassembled WGS sequence"/>
</dbReference>
<dbReference type="RefSeq" id="WP_277578539.1">
    <property type="nucleotide sequence ID" value="NZ_JANRMI010000003.1"/>
</dbReference>
<dbReference type="PANTHER" id="PTHR43751:SF3">
    <property type="entry name" value="SULFATASE N-TERMINAL DOMAIN-CONTAINING PROTEIN"/>
    <property type="match status" value="1"/>
</dbReference>
<comment type="caution">
    <text evidence="3">The sequence shown here is derived from an EMBL/GenBank/DDBJ whole genome shotgun (WGS) entry which is preliminary data.</text>
</comment>
<proteinExistence type="predicted"/>